<feature type="domain" description="tRNA/rRNA methyltransferase SpoU type" evidence="3">
    <location>
        <begin position="118"/>
        <end position="258"/>
    </location>
</feature>
<protein>
    <submittedName>
        <fullName evidence="5">NshR family nosiheptide/thiostrepton resistance 23S rRNA methyltransferase</fullName>
    </submittedName>
</protein>
<keyword evidence="2" id="KW-0808">Transferase</keyword>
<accession>A0ABS2VJS4</accession>
<reference evidence="5 6" key="1">
    <citation type="submission" date="2021-02" db="EMBL/GenBank/DDBJ databases">
        <title>Whole genome sequencing of Streptomyces actuosus VRA1.</title>
        <authorList>
            <person name="Sen G."/>
            <person name="Sen A."/>
        </authorList>
    </citation>
    <scope>NUCLEOTIDE SEQUENCE [LARGE SCALE GENOMIC DNA]</scope>
    <source>
        <strain evidence="5 6">VRA1</strain>
    </source>
</reference>
<dbReference type="SUPFAM" id="SSF75217">
    <property type="entry name" value="alpha/beta knot"/>
    <property type="match status" value="1"/>
</dbReference>
<dbReference type="CDD" id="cd18108">
    <property type="entry name" value="SpoU-like_NHR"/>
    <property type="match status" value="1"/>
</dbReference>
<organism evidence="5 6">
    <name type="scientific">Streptomyces actuosus</name>
    <dbReference type="NCBI Taxonomy" id="1885"/>
    <lineage>
        <taxon>Bacteria</taxon>
        <taxon>Bacillati</taxon>
        <taxon>Actinomycetota</taxon>
        <taxon>Actinomycetes</taxon>
        <taxon>Kitasatosporales</taxon>
        <taxon>Streptomycetaceae</taxon>
        <taxon>Streptomyces</taxon>
    </lineage>
</organism>
<feature type="domain" description="Thiostrepton-resistance methylase N-terminal" evidence="4">
    <location>
        <begin position="5"/>
        <end position="114"/>
    </location>
</feature>
<dbReference type="Pfam" id="PF04705">
    <property type="entry name" value="TSNR_N"/>
    <property type="match status" value="1"/>
</dbReference>
<evidence type="ECO:0000259" key="4">
    <source>
        <dbReference type="Pfam" id="PF04705"/>
    </source>
</evidence>
<dbReference type="EMBL" id="JAFFZS010000002">
    <property type="protein sequence ID" value="MBN0043337.1"/>
    <property type="molecule type" value="Genomic_DNA"/>
</dbReference>
<evidence type="ECO:0000259" key="3">
    <source>
        <dbReference type="Pfam" id="PF00588"/>
    </source>
</evidence>
<dbReference type="PANTHER" id="PTHR43191:SF2">
    <property type="entry name" value="RRNA METHYLTRANSFERASE 3, MITOCHONDRIAL"/>
    <property type="match status" value="1"/>
</dbReference>
<dbReference type="NCBIfam" id="NF000035">
    <property type="entry name" value="nosihep_NshR"/>
    <property type="match status" value="1"/>
</dbReference>
<dbReference type="RefSeq" id="WP_205381558.1">
    <property type="nucleotide sequence ID" value="NZ_JAFFZS010000002.1"/>
</dbReference>
<dbReference type="GO" id="GO:0032259">
    <property type="term" value="P:methylation"/>
    <property type="evidence" value="ECO:0007669"/>
    <property type="project" value="UniProtKB-KW"/>
</dbReference>
<dbReference type="Gene3D" id="3.30.1330.30">
    <property type="match status" value="1"/>
</dbReference>
<keyword evidence="6" id="KW-1185">Reference proteome</keyword>
<dbReference type="PANTHER" id="PTHR43191">
    <property type="entry name" value="RRNA METHYLTRANSFERASE 3"/>
    <property type="match status" value="1"/>
</dbReference>
<name>A0ABS2VJS4_STRAS</name>
<dbReference type="InterPro" id="IPR051259">
    <property type="entry name" value="rRNA_Methyltransferase"/>
</dbReference>
<keyword evidence="1 5" id="KW-0489">Methyltransferase</keyword>
<comment type="caution">
    <text evidence="5">The sequence shown here is derived from an EMBL/GenBank/DDBJ whole genome shotgun (WGS) entry which is preliminary data.</text>
</comment>
<dbReference type="InterPro" id="IPR029064">
    <property type="entry name" value="Ribosomal_eL30-like_sf"/>
</dbReference>
<dbReference type="InterPro" id="IPR001537">
    <property type="entry name" value="SpoU_MeTrfase"/>
</dbReference>
<proteinExistence type="predicted"/>
<dbReference type="Pfam" id="PF00588">
    <property type="entry name" value="SpoU_methylase"/>
    <property type="match status" value="1"/>
</dbReference>
<dbReference type="NCBIfam" id="NF000477">
    <property type="entry name" value="NshR_TsnR"/>
    <property type="match status" value="1"/>
</dbReference>
<dbReference type="InterPro" id="IPR029028">
    <property type="entry name" value="Alpha/beta_knot_MTases"/>
</dbReference>
<evidence type="ECO:0000313" key="6">
    <source>
        <dbReference type="Proteomes" id="UP000788262"/>
    </source>
</evidence>
<gene>
    <name evidence="5" type="ORF">JS756_04335</name>
</gene>
<evidence type="ECO:0000313" key="5">
    <source>
        <dbReference type="EMBL" id="MBN0043337.1"/>
    </source>
</evidence>
<dbReference type="InterPro" id="IPR006795">
    <property type="entry name" value="Thiostrepton-R_Mease_TSNR_N"/>
</dbReference>
<dbReference type="Gene3D" id="3.40.1280.10">
    <property type="match status" value="1"/>
</dbReference>
<dbReference type="InterPro" id="IPR029026">
    <property type="entry name" value="tRNA_m1G_MTases_N"/>
</dbReference>
<evidence type="ECO:0000256" key="1">
    <source>
        <dbReference type="ARBA" id="ARBA00022603"/>
    </source>
</evidence>
<evidence type="ECO:0000256" key="2">
    <source>
        <dbReference type="ARBA" id="ARBA00022679"/>
    </source>
</evidence>
<dbReference type="Proteomes" id="UP000788262">
    <property type="component" value="Unassembled WGS sequence"/>
</dbReference>
<dbReference type="GO" id="GO:0008168">
    <property type="term" value="F:methyltransferase activity"/>
    <property type="evidence" value="ECO:0007669"/>
    <property type="project" value="UniProtKB-KW"/>
</dbReference>
<sequence>MTELDTITDASDPAVQRIIDVTKHSRASVKTTLIEDTEPLMECIRAGVQFLEVYGSSTTPFDPELLELCRQREIPVRLVDVSIVNRLFKAERKAKTFGIARVPRPAGLSDIAERGGDVVVLDGVKIVGNIGAIVRTSLALGVAGIVLVDSDLTTVADRRLLRASRGYVFSLPVVLADREEAAGFLKDNGIALLVLDADGDLGVKDLGDRADRLALVFGSEKGGPSGSFRDNAAASVSIPMISSTESLNVSVSVGIALHERSARNFTARRGAEQA</sequence>